<feature type="domain" description="Exportin-1/Importin-beta-like" evidence="1">
    <location>
        <begin position="86"/>
        <end position="230"/>
    </location>
</feature>
<dbReference type="Pfam" id="PF24139">
    <property type="entry name" value="TPR_TNPO3_IPO13_4th"/>
    <property type="match status" value="1"/>
</dbReference>
<dbReference type="SUPFAM" id="SSF48371">
    <property type="entry name" value="ARM repeat"/>
    <property type="match status" value="1"/>
</dbReference>
<dbReference type="Pfam" id="PF24138">
    <property type="entry name" value="TPR_TNPO3_IPO13_2nd"/>
    <property type="match status" value="1"/>
</dbReference>
<dbReference type="Pfam" id="PF24140">
    <property type="entry name" value="TPR_TNPO3_IPO13_3rd"/>
    <property type="match status" value="1"/>
</dbReference>
<dbReference type="InterPro" id="IPR016024">
    <property type="entry name" value="ARM-type_fold"/>
</dbReference>
<dbReference type="Pfam" id="PF08389">
    <property type="entry name" value="Xpo1"/>
    <property type="match status" value="1"/>
</dbReference>
<dbReference type="GO" id="GO:0006606">
    <property type="term" value="P:protein import into nucleus"/>
    <property type="evidence" value="ECO:0007669"/>
    <property type="project" value="TreeGrafter"/>
</dbReference>
<proteinExistence type="predicted"/>
<dbReference type="InterPro" id="IPR058537">
    <property type="entry name" value="TPR_TNPO3_IPO13_4th"/>
</dbReference>
<comment type="caution">
    <text evidence="2">The sequence shown here is derived from an EMBL/GenBank/DDBJ whole genome shotgun (WGS) entry which is preliminary data.</text>
</comment>
<dbReference type="PANTHER" id="PTHR12363:SF53">
    <property type="entry name" value="MRNA TRANSPORT REGULATOR MTR10"/>
    <property type="match status" value="1"/>
</dbReference>
<dbReference type="InterPro" id="IPR051345">
    <property type="entry name" value="Importin_beta-like_NTR"/>
</dbReference>
<gene>
    <name evidence="2" type="primary">MTR10</name>
    <name evidence="2" type="ORF">HK097_004158</name>
</gene>
<evidence type="ECO:0000313" key="3">
    <source>
        <dbReference type="Proteomes" id="UP001212841"/>
    </source>
</evidence>
<organism evidence="2 3">
    <name type="scientific">Rhizophlyctis rosea</name>
    <dbReference type="NCBI Taxonomy" id="64517"/>
    <lineage>
        <taxon>Eukaryota</taxon>
        <taxon>Fungi</taxon>
        <taxon>Fungi incertae sedis</taxon>
        <taxon>Chytridiomycota</taxon>
        <taxon>Chytridiomycota incertae sedis</taxon>
        <taxon>Chytridiomycetes</taxon>
        <taxon>Rhizophlyctidales</taxon>
        <taxon>Rhizophlyctidaceae</taxon>
        <taxon>Rhizophlyctis</taxon>
    </lineage>
</organism>
<name>A0AAD5S1M8_9FUNG</name>
<reference evidence="2" key="1">
    <citation type="submission" date="2020-05" db="EMBL/GenBank/DDBJ databases">
        <title>Phylogenomic resolution of chytrid fungi.</title>
        <authorList>
            <person name="Stajich J.E."/>
            <person name="Amses K."/>
            <person name="Simmons R."/>
            <person name="Seto K."/>
            <person name="Myers J."/>
            <person name="Bonds A."/>
            <person name="Quandt C.A."/>
            <person name="Barry K."/>
            <person name="Liu P."/>
            <person name="Grigoriev I."/>
            <person name="Longcore J.E."/>
            <person name="James T.Y."/>
        </authorList>
    </citation>
    <scope>NUCLEOTIDE SEQUENCE</scope>
    <source>
        <strain evidence="2">JEL0318</strain>
    </source>
</reference>
<protein>
    <submittedName>
        <fullName evidence="2">Nuclear import receptor</fullName>
    </submittedName>
</protein>
<dbReference type="InterPro" id="IPR013598">
    <property type="entry name" value="Exportin-1/Importin-b-like"/>
</dbReference>
<dbReference type="AlphaFoldDB" id="A0AAD5S1M8"/>
<dbReference type="InterPro" id="IPR057941">
    <property type="entry name" value="TPR_TNPO3_IPO13_2nd"/>
</dbReference>
<keyword evidence="2" id="KW-0675">Receptor</keyword>
<accession>A0AAD5S1M8</accession>
<dbReference type="GO" id="GO:0005737">
    <property type="term" value="C:cytoplasm"/>
    <property type="evidence" value="ECO:0007669"/>
    <property type="project" value="TreeGrafter"/>
</dbReference>
<evidence type="ECO:0000259" key="1">
    <source>
        <dbReference type="Pfam" id="PF08389"/>
    </source>
</evidence>
<dbReference type="PANTHER" id="PTHR12363">
    <property type="entry name" value="TRANSPORTIN 3 AND IMPORTIN 13"/>
    <property type="match status" value="1"/>
</dbReference>
<dbReference type="InterPro" id="IPR057942">
    <property type="entry name" value="TPR_TNPO3_IPO13_3rd"/>
</dbReference>
<sequence length="852" mass="95098">MTATPGAPVTVDQVLQIHTHLLAGGADQKSRREADHWLRDFQKTVANDKFIQIEYDLYQLADLQSRVSLRDNLISLLHKYRAGPKSMIIQLALSTADLAIQMEEWNTPVEQLVQAFGKDPEMVACLLEFLSLLPEEIMYNRKIKLEREQLLARATILLTKPADEICALLLHYLQVAGTSQDILEGVFRTFRSWLKSRDMRIESLTGTPVVEYAFSALNDPNLFEVAADVITAMIGRSVSKPIDQNLIQGLYTRIAPILKMLDEDKDDFEKMKALTLIFAEAGEVWVNFIVEDPMAFSVVVEGLLKCAGCEDLDVVRETFQFWFLLADEVLVASENGGAGAAKRAAFADVFRRVLDIMIKHEEYPEDCDTMSAEARDEFRDFRHTMGDVLKDCVRVLGPADALSRPVNLLSSYFTSQTSTSVGSLNTSISWQKIEAPLFSLRTMAREVGREENDVMLKVMAMLPHLPQHPKIKYAAIMVIGRYAEWTNAHPETVEYQLQYVSTGFAGDEETKGAAALSLKYLCQYCGQHMVKYLEQLHPFYLETVKSLEKEERREFTEAIAHVVNSLETEKILAAMQTFVLPVAQRLHEIANLGKVGSEEEEVRVVREATDLVDQFSLFIRVIRPTIDPQSPHPCVIVLQGIWPVLDGLLTTYSTARRLYQAMCRVFVFSMESYRHHLGPLLGLIMTKVVEMFHLSGEACWLWVAKKCVNVFGDDDGGGVEAGGNGNGKVVLEVVGQMTGTTFGIINSKGVGEVPDVIEDFFSLLISLTDSSPTLFLTTPNLASSTFQCALACLETNQREPLIQSLVYLDTLITFTDPATSPTPLPAPLTEPLTAMIVQEMDKLVGALVKGLC</sequence>
<dbReference type="Proteomes" id="UP001212841">
    <property type="component" value="Unassembled WGS sequence"/>
</dbReference>
<dbReference type="EMBL" id="JADGJD010002026">
    <property type="protein sequence ID" value="KAJ3035633.1"/>
    <property type="molecule type" value="Genomic_DNA"/>
</dbReference>
<evidence type="ECO:0000313" key="2">
    <source>
        <dbReference type="EMBL" id="KAJ3035633.1"/>
    </source>
</evidence>
<dbReference type="Gene3D" id="1.25.10.10">
    <property type="entry name" value="Leucine-rich Repeat Variant"/>
    <property type="match status" value="1"/>
</dbReference>
<keyword evidence="3" id="KW-1185">Reference proteome</keyword>
<dbReference type="InterPro" id="IPR011989">
    <property type="entry name" value="ARM-like"/>
</dbReference>
<feature type="non-terminal residue" evidence="2">
    <location>
        <position position="852"/>
    </location>
</feature>